<sequence>MSEMHALLAAARQTLAGELTTALVVPFWAVADAWNATYTHAHRAHLSAHVPPELAGAWATVLACRDVTQPLWLITGPDGAQVTDDPGRAEQARLQNLPVTRVPWAT</sequence>
<organism evidence="1 2">
    <name type="scientific">Deinococcus soli</name>
    <name type="common">ex Cha et al. 2016</name>
    <dbReference type="NCBI Taxonomy" id="1309411"/>
    <lineage>
        <taxon>Bacteria</taxon>
        <taxon>Thermotogati</taxon>
        <taxon>Deinococcota</taxon>
        <taxon>Deinococci</taxon>
        <taxon>Deinococcales</taxon>
        <taxon>Deinococcaceae</taxon>
        <taxon>Deinococcus</taxon>
    </lineage>
</organism>
<name>A0AAE4BKX1_9DEIO</name>
<accession>A0AAE4BKX1</accession>
<dbReference type="RefSeq" id="WP_309854606.1">
    <property type="nucleotide sequence ID" value="NZ_JAVDQJ010000005.1"/>
</dbReference>
<gene>
    <name evidence="1" type="ORF">J2Y00_001831</name>
</gene>
<evidence type="ECO:0000313" key="1">
    <source>
        <dbReference type="EMBL" id="MDR6218268.1"/>
    </source>
</evidence>
<dbReference type="AlphaFoldDB" id="A0AAE4BKX1"/>
<comment type="caution">
    <text evidence="1">The sequence shown here is derived from an EMBL/GenBank/DDBJ whole genome shotgun (WGS) entry which is preliminary data.</text>
</comment>
<reference evidence="1" key="1">
    <citation type="submission" date="2023-07" db="EMBL/GenBank/DDBJ databases">
        <title>Sorghum-associated microbial communities from plants grown in Nebraska, USA.</title>
        <authorList>
            <person name="Schachtman D."/>
        </authorList>
    </citation>
    <scope>NUCLEOTIDE SEQUENCE</scope>
    <source>
        <strain evidence="1">BE330</strain>
    </source>
</reference>
<dbReference type="Proteomes" id="UP001185331">
    <property type="component" value="Unassembled WGS sequence"/>
</dbReference>
<protein>
    <submittedName>
        <fullName evidence="1">Uncharacterized protein</fullName>
    </submittedName>
</protein>
<proteinExistence type="predicted"/>
<evidence type="ECO:0000313" key="2">
    <source>
        <dbReference type="Proteomes" id="UP001185331"/>
    </source>
</evidence>
<dbReference type="EMBL" id="JAVDQK010000004">
    <property type="protein sequence ID" value="MDR6218268.1"/>
    <property type="molecule type" value="Genomic_DNA"/>
</dbReference>